<organism evidence="2">
    <name type="scientific">Oryza glumipatula</name>
    <dbReference type="NCBI Taxonomy" id="40148"/>
    <lineage>
        <taxon>Eukaryota</taxon>
        <taxon>Viridiplantae</taxon>
        <taxon>Streptophyta</taxon>
        <taxon>Embryophyta</taxon>
        <taxon>Tracheophyta</taxon>
        <taxon>Spermatophyta</taxon>
        <taxon>Magnoliopsida</taxon>
        <taxon>Liliopsida</taxon>
        <taxon>Poales</taxon>
        <taxon>Poaceae</taxon>
        <taxon>BOP clade</taxon>
        <taxon>Oryzoideae</taxon>
        <taxon>Oryzeae</taxon>
        <taxon>Oryzinae</taxon>
        <taxon>Oryza</taxon>
    </lineage>
</organism>
<feature type="compositionally biased region" description="Polar residues" evidence="1">
    <location>
        <begin position="67"/>
        <end position="83"/>
    </location>
</feature>
<name>A0A0D9Y8U5_9ORYZ</name>
<dbReference type="Proteomes" id="UP000026961">
    <property type="component" value="Chromosome 1"/>
</dbReference>
<evidence type="ECO:0000313" key="2">
    <source>
        <dbReference type="EnsemblPlants" id="OGLUM01G18660.1"/>
    </source>
</evidence>
<accession>A0A0D9Y8U5</accession>
<reference evidence="2" key="1">
    <citation type="submission" date="2013-08" db="EMBL/GenBank/DDBJ databases">
        <title>Oryza genome evolution.</title>
        <authorList>
            <person name="Wing R.A."/>
            <person name="Panaud O."/>
            <person name="Oliveira A.C."/>
        </authorList>
    </citation>
    <scope>NUCLEOTIDE SEQUENCE</scope>
</reference>
<dbReference type="EnsemblPlants" id="OGLUM01G18660.1">
    <property type="protein sequence ID" value="OGLUM01G18660.1"/>
    <property type="gene ID" value="OGLUM01G18660"/>
</dbReference>
<keyword evidence="3" id="KW-1185">Reference proteome</keyword>
<reference evidence="2" key="3">
    <citation type="submission" date="2018-05" db="EMBL/GenBank/DDBJ databases">
        <title>OgluRS3 (Oryza glumaepatula Reference Sequence Version 3).</title>
        <authorList>
            <person name="Zhang J."/>
            <person name="Kudrna D."/>
            <person name="Lee S."/>
            <person name="Talag J."/>
            <person name="Welchert J."/>
            <person name="Wing R.A."/>
        </authorList>
    </citation>
    <scope>NUCLEOTIDE SEQUENCE [LARGE SCALE GENOMIC DNA]</scope>
</reference>
<feature type="region of interest" description="Disordered" evidence="1">
    <location>
        <begin position="1"/>
        <end position="97"/>
    </location>
</feature>
<sequence>MVTSTPAASTAPLISESEDRDKKPRARRTRAALPVRGREVQHIPGRQRSRRTTGRQPSAETALGGPTSFTNNVRRTTTPSFGRSSAARDRALTSTDEEESKLHLHVHEIDGRWSLYVMLHAELPRLLWLPVMPITG</sequence>
<evidence type="ECO:0000256" key="1">
    <source>
        <dbReference type="SAM" id="MobiDB-lite"/>
    </source>
</evidence>
<evidence type="ECO:0000313" key="3">
    <source>
        <dbReference type="Proteomes" id="UP000026961"/>
    </source>
</evidence>
<dbReference type="AlphaFoldDB" id="A0A0D9Y8U5"/>
<proteinExistence type="predicted"/>
<reference evidence="2" key="2">
    <citation type="submission" date="2015-04" db="UniProtKB">
        <authorList>
            <consortium name="EnsemblPlants"/>
        </authorList>
    </citation>
    <scope>IDENTIFICATION</scope>
</reference>
<protein>
    <submittedName>
        <fullName evidence="2">Uncharacterized protein</fullName>
    </submittedName>
</protein>
<dbReference type="Gramene" id="OGLUM01G18660.1">
    <property type="protein sequence ID" value="OGLUM01G18660.1"/>
    <property type="gene ID" value="OGLUM01G18660"/>
</dbReference>
<dbReference type="HOGENOM" id="CLU_1878639_0_0_1"/>